<dbReference type="InterPro" id="IPR051130">
    <property type="entry name" value="Mito_struct-func_regulator"/>
</dbReference>
<dbReference type="CDD" id="cd05121">
    <property type="entry name" value="ABC1_ADCK3-like"/>
    <property type="match status" value="1"/>
</dbReference>
<organism evidence="2 3">
    <name type="scientific">Cyclotella cryptica</name>
    <dbReference type="NCBI Taxonomy" id="29204"/>
    <lineage>
        <taxon>Eukaryota</taxon>
        <taxon>Sar</taxon>
        <taxon>Stramenopiles</taxon>
        <taxon>Ochrophyta</taxon>
        <taxon>Bacillariophyta</taxon>
        <taxon>Coscinodiscophyceae</taxon>
        <taxon>Thalassiosirophycidae</taxon>
        <taxon>Stephanodiscales</taxon>
        <taxon>Stephanodiscaceae</taxon>
        <taxon>Cyclotella</taxon>
    </lineage>
</organism>
<dbReference type="EMBL" id="JABMIG020000028">
    <property type="protein sequence ID" value="KAL3801220.1"/>
    <property type="molecule type" value="Genomic_DNA"/>
</dbReference>
<gene>
    <name evidence="2" type="ORF">HJC23_012620</name>
</gene>
<dbReference type="PANTHER" id="PTHR43173">
    <property type="entry name" value="ABC1 FAMILY PROTEIN"/>
    <property type="match status" value="1"/>
</dbReference>
<dbReference type="SUPFAM" id="SSF56112">
    <property type="entry name" value="Protein kinase-like (PK-like)"/>
    <property type="match status" value="1"/>
</dbReference>
<dbReference type="PROSITE" id="PS50011">
    <property type="entry name" value="PROTEIN_KINASE_DOM"/>
    <property type="match status" value="1"/>
</dbReference>
<sequence>MLNANPALSLYQVQNGASVVHHPPSISSSSFLEPTIRAVRFWRHVGPIVLHYKFTELWFKVAHVNAKVRRETWDELHDLHSQTGLRVILDLRGLFVKIGQVMSSRADFIPRQYIDVFQTLQDSVPPWNHAQIQEIVRDSLKSCQGLQLEEVFDEIGEVLGSASIGQVHKAKLSQKYGGETVAIKVMHPNAEKMFRDDFKVFRTLCKVALPGWDPIIRELELQMMTEFDYSNEANNLICVRNNIAKSPYANKVVVPEPKMDLCSKKLLVMEFLSGKKLASHIEGRVASMFDGDLSMTRKVLKAKQQAMFETNDSESCTNSEKGVLWQLNEILGESHKNLNILNKGVKALQLASLSHDARKKLSLILDVTGHQIFNDGLYNGDPHPGNILVLDCGRLGLIDYGQTRRLTKSERLALAGVVSSLGKSTNSLKSVHEIADAMRKFGFRSRDSNDENTAKFAALYFDSDDEGRKLGYATPQKYLQYLNAIDPMVAVPDAAVFVARTSFLFRGLGALLQQSLHTSQHWRRHALTALERNGDGRPLYNLGMYPIND</sequence>
<dbReference type="InterPro" id="IPR011009">
    <property type="entry name" value="Kinase-like_dom_sf"/>
</dbReference>
<evidence type="ECO:0000313" key="2">
    <source>
        <dbReference type="EMBL" id="KAL3801220.1"/>
    </source>
</evidence>
<reference evidence="2 3" key="1">
    <citation type="journal article" date="2020" name="G3 (Bethesda)">
        <title>Improved Reference Genome for Cyclotella cryptica CCMP332, a Model for Cell Wall Morphogenesis, Salinity Adaptation, and Lipid Production in Diatoms (Bacillariophyta).</title>
        <authorList>
            <person name="Roberts W.R."/>
            <person name="Downey K.M."/>
            <person name="Ruck E.C."/>
            <person name="Traller J.C."/>
            <person name="Alverson A.J."/>
        </authorList>
    </citation>
    <scope>NUCLEOTIDE SEQUENCE [LARGE SCALE GENOMIC DNA]</scope>
    <source>
        <strain evidence="2 3">CCMP332</strain>
    </source>
</reference>
<dbReference type="AlphaFoldDB" id="A0ABD3QLF2"/>
<proteinExistence type="predicted"/>
<name>A0ABD3QLF2_9STRA</name>
<evidence type="ECO:0000259" key="1">
    <source>
        <dbReference type="PROSITE" id="PS50011"/>
    </source>
</evidence>
<dbReference type="Gene3D" id="1.10.510.10">
    <property type="entry name" value="Transferase(Phosphotransferase) domain 1"/>
    <property type="match status" value="1"/>
</dbReference>
<feature type="domain" description="Protein kinase" evidence="1">
    <location>
        <begin position="153"/>
        <end position="549"/>
    </location>
</feature>
<dbReference type="InterPro" id="IPR004147">
    <property type="entry name" value="ABC1_dom"/>
</dbReference>
<keyword evidence="3" id="KW-1185">Reference proteome</keyword>
<accession>A0ABD3QLF2</accession>
<evidence type="ECO:0000313" key="3">
    <source>
        <dbReference type="Proteomes" id="UP001516023"/>
    </source>
</evidence>
<dbReference type="Pfam" id="PF03109">
    <property type="entry name" value="ABC1"/>
    <property type="match status" value="2"/>
</dbReference>
<comment type="caution">
    <text evidence="2">The sequence shown here is derived from an EMBL/GenBank/DDBJ whole genome shotgun (WGS) entry which is preliminary data.</text>
</comment>
<dbReference type="Proteomes" id="UP001516023">
    <property type="component" value="Unassembled WGS sequence"/>
</dbReference>
<protein>
    <recommendedName>
        <fullName evidence="1">Protein kinase domain-containing protein</fullName>
    </recommendedName>
</protein>
<dbReference type="PANTHER" id="PTHR43173:SF34">
    <property type="entry name" value="ABC1 ATYPICAL KINASE-LIKE DOMAIN-CONTAINING PROTEIN"/>
    <property type="match status" value="1"/>
</dbReference>
<dbReference type="InterPro" id="IPR000719">
    <property type="entry name" value="Prot_kinase_dom"/>
</dbReference>